<comment type="caution">
    <text evidence="1">The sequence shown here is derived from an EMBL/GenBank/DDBJ whole genome shotgun (WGS) entry which is preliminary data.</text>
</comment>
<keyword evidence="2" id="KW-1185">Reference proteome</keyword>
<sequence length="105" mass="11903">MLTRSLPLGGWVGPPVASRPLRDAILEQKASGLFLWVVLVVDRLLKDYDEGMYAKQLMSRLSQLPAALGVLFTALLSKNNEDPAATIRFYQWAILRLHTLRVRKR</sequence>
<dbReference type="EMBL" id="JAUKUA010000002">
    <property type="protein sequence ID" value="KAK0724353.1"/>
    <property type="molecule type" value="Genomic_DNA"/>
</dbReference>
<proteinExistence type="predicted"/>
<accession>A0AA40E6K4</accession>
<dbReference type="Proteomes" id="UP001172102">
    <property type="component" value="Unassembled WGS sequence"/>
</dbReference>
<name>A0AA40E6K4_9PEZI</name>
<organism evidence="1 2">
    <name type="scientific">Lasiosphaeris hirsuta</name>
    <dbReference type="NCBI Taxonomy" id="260670"/>
    <lineage>
        <taxon>Eukaryota</taxon>
        <taxon>Fungi</taxon>
        <taxon>Dikarya</taxon>
        <taxon>Ascomycota</taxon>
        <taxon>Pezizomycotina</taxon>
        <taxon>Sordariomycetes</taxon>
        <taxon>Sordariomycetidae</taxon>
        <taxon>Sordariales</taxon>
        <taxon>Lasiosphaeriaceae</taxon>
        <taxon>Lasiosphaeris</taxon>
    </lineage>
</organism>
<evidence type="ECO:0000313" key="1">
    <source>
        <dbReference type="EMBL" id="KAK0724353.1"/>
    </source>
</evidence>
<protein>
    <submittedName>
        <fullName evidence="1">Uncharacterized protein</fullName>
    </submittedName>
</protein>
<dbReference type="AlphaFoldDB" id="A0AA40E6K4"/>
<reference evidence="1" key="1">
    <citation type="submission" date="2023-06" db="EMBL/GenBank/DDBJ databases">
        <title>Genome-scale phylogeny and comparative genomics of the fungal order Sordariales.</title>
        <authorList>
            <consortium name="Lawrence Berkeley National Laboratory"/>
            <person name="Hensen N."/>
            <person name="Bonometti L."/>
            <person name="Westerberg I."/>
            <person name="Brannstrom I.O."/>
            <person name="Guillou S."/>
            <person name="Cros-Aarteil S."/>
            <person name="Calhoun S."/>
            <person name="Haridas S."/>
            <person name="Kuo A."/>
            <person name="Mondo S."/>
            <person name="Pangilinan J."/>
            <person name="Riley R."/>
            <person name="Labutti K."/>
            <person name="Andreopoulos B."/>
            <person name="Lipzen A."/>
            <person name="Chen C."/>
            <person name="Yanf M."/>
            <person name="Daum C."/>
            <person name="Ng V."/>
            <person name="Clum A."/>
            <person name="Steindorff A."/>
            <person name="Ohm R."/>
            <person name="Martin F."/>
            <person name="Silar P."/>
            <person name="Natvig D."/>
            <person name="Lalanne C."/>
            <person name="Gautier V."/>
            <person name="Ament-Velasquez S.L."/>
            <person name="Kruys A."/>
            <person name="Hutchinson M.I."/>
            <person name="Powell A.J."/>
            <person name="Barry K."/>
            <person name="Miller A.N."/>
            <person name="Grigoriev I.V."/>
            <person name="Debuchy R."/>
            <person name="Gladieux P."/>
            <person name="Thoren M.H."/>
            <person name="Johannesson H."/>
        </authorList>
    </citation>
    <scope>NUCLEOTIDE SEQUENCE</scope>
    <source>
        <strain evidence="1">SMH4607-1</strain>
    </source>
</reference>
<gene>
    <name evidence="1" type="ORF">B0H67DRAFT_102958</name>
</gene>
<evidence type="ECO:0000313" key="2">
    <source>
        <dbReference type="Proteomes" id="UP001172102"/>
    </source>
</evidence>